<dbReference type="UniPathway" id="UPA00143"/>
<dbReference type="InParanoid" id="W5NEM2"/>
<dbReference type="FunCoup" id="W5NEM2">
    <property type="interactions" value="1078"/>
</dbReference>
<keyword evidence="11" id="KW-0539">Nucleus</keyword>
<keyword evidence="6" id="KW-0479">Metal-binding</keyword>
<evidence type="ECO:0000256" key="9">
    <source>
        <dbReference type="ARBA" id="ARBA00022786"/>
    </source>
</evidence>
<dbReference type="FunFam" id="2.20.25.20:FF:000006">
    <property type="entry name" value="F-box only protein 5"/>
    <property type="match status" value="1"/>
</dbReference>
<dbReference type="KEGG" id="loc:102696210"/>
<keyword evidence="5" id="KW-0132">Cell division</keyword>
<comment type="subcellular location">
    <subcellularLocation>
        <location evidence="2">Cytoplasm</location>
    </subcellularLocation>
    <subcellularLocation>
        <location evidence="1">Nucleus</location>
    </subcellularLocation>
</comment>
<evidence type="ECO:0000313" key="16">
    <source>
        <dbReference type="Ensembl" id="ENSLOCP00000019081.1"/>
    </source>
</evidence>
<evidence type="ECO:0000256" key="14">
    <source>
        <dbReference type="SAM" id="MobiDB-lite"/>
    </source>
</evidence>
<evidence type="ECO:0000256" key="10">
    <source>
        <dbReference type="ARBA" id="ARBA00022833"/>
    </source>
</evidence>
<evidence type="ECO:0000256" key="6">
    <source>
        <dbReference type="ARBA" id="ARBA00022723"/>
    </source>
</evidence>
<dbReference type="Pfam" id="PF12937">
    <property type="entry name" value="F-box-like"/>
    <property type="match status" value="1"/>
</dbReference>
<dbReference type="GO" id="GO:0051301">
    <property type="term" value="P:cell division"/>
    <property type="evidence" value="ECO:0007669"/>
    <property type="project" value="UniProtKB-KW"/>
</dbReference>
<dbReference type="CTD" id="26271"/>
<dbReference type="InterPro" id="IPR047147">
    <property type="entry name" value="FBX5_43"/>
</dbReference>
<dbReference type="Gene3D" id="2.20.25.20">
    <property type="match status" value="1"/>
</dbReference>
<dbReference type="InterPro" id="IPR001810">
    <property type="entry name" value="F-box_dom"/>
</dbReference>
<dbReference type="Bgee" id="ENSLOCG00000015506">
    <property type="expression patterns" value="Expressed in ovary and 10 other cell types or tissues"/>
</dbReference>
<dbReference type="SUPFAM" id="SSF57850">
    <property type="entry name" value="RING/U-box"/>
    <property type="match status" value="1"/>
</dbReference>
<protein>
    <submittedName>
        <fullName evidence="16">F-box protein 5</fullName>
    </submittedName>
</protein>
<dbReference type="GO" id="GO:0016567">
    <property type="term" value="P:protein ubiquitination"/>
    <property type="evidence" value="ECO:0007669"/>
    <property type="project" value="UniProtKB-UniPathway"/>
</dbReference>
<feature type="region of interest" description="Disordered" evidence="14">
    <location>
        <begin position="1"/>
        <end position="58"/>
    </location>
</feature>
<dbReference type="CDD" id="cd20364">
    <property type="entry name" value="BRcat_RBR_FBXO5"/>
    <property type="match status" value="1"/>
</dbReference>
<dbReference type="InterPro" id="IPR036047">
    <property type="entry name" value="F-box-like_dom_sf"/>
</dbReference>
<reference evidence="17" key="1">
    <citation type="submission" date="2011-12" db="EMBL/GenBank/DDBJ databases">
        <title>The Draft Genome of Lepisosteus oculatus.</title>
        <authorList>
            <consortium name="The Broad Institute Genome Assembly &amp; Analysis Group"/>
            <consortium name="Computational R&amp;D Group"/>
            <consortium name="and Sequencing Platform"/>
            <person name="Di Palma F."/>
            <person name="Alfoldi J."/>
            <person name="Johnson J."/>
            <person name="Berlin A."/>
            <person name="Gnerre S."/>
            <person name="Jaffe D."/>
            <person name="MacCallum I."/>
            <person name="Young S."/>
            <person name="Walker B.J."/>
            <person name="Lander E.S."/>
            <person name="Lindblad-Toh K."/>
        </authorList>
    </citation>
    <scope>NUCLEOTIDE SEQUENCE [LARGE SCALE GENOMIC DNA]</scope>
</reference>
<dbReference type="InterPro" id="IPR002867">
    <property type="entry name" value="IBR_dom"/>
</dbReference>
<reference evidence="16" key="3">
    <citation type="submission" date="2025-09" db="UniProtKB">
        <authorList>
            <consortium name="Ensembl"/>
        </authorList>
    </citation>
    <scope>IDENTIFICATION</scope>
</reference>
<dbReference type="GO" id="GO:0005737">
    <property type="term" value="C:cytoplasm"/>
    <property type="evidence" value="ECO:0007669"/>
    <property type="project" value="UniProtKB-SubCell"/>
</dbReference>
<dbReference type="EMBL" id="AHAT01027914">
    <property type="status" value="NOT_ANNOTATED_CDS"/>
    <property type="molecule type" value="Genomic_DNA"/>
</dbReference>
<evidence type="ECO:0000259" key="15">
    <source>
        <dbReference type="PROSITE" id="PS51872"/>
    </source>
</evidence>
<dbReference type="PROSITE" id="PS51872">
    <property type="entry name" value="ZF_ZBR"/>
    <property type="match status" value="1"/>
</dbReference>
<dbReference type="AlphaFoldDB" id="W5NEM2"/>
<dbReference type="Ensembl" id="ENSLOCT00000019113.1">
    <property type="protein sequence ID" value="ENSLOCP00000019081.1"/>
    <property type="gene ID" value="ENSLOCG00000015506.1"/>
</dbReference>
<dbReference type="GO" id="GO:0045835">
    <property type="term" value="P:negative regulation of meiotic nuclear division"/>
    <property type="evidence" value="ECO:0000318"/>
    <property type="project" value="GO_Central"/>
</dbReference>
<feature type="compositionally biased region" description="Basic and acidic residues" evidence="14">
    <location>
        <begin position="16"/>
        <end position="40"/>
    </location>
</feature>
<evidence type="ECO:0000256" key="2">
    <source>
        <dbReference type="ARBA" id="ARBA00004496"/>
    </source>
</evidence>
<keyword evidence="8" id="KW-0498">Mitosis</keyword>
<dbReference type="Gene3D" id="1.20.1280.50">
    <property type="match status" value="1"/>
</dbReference>
<dbReference type="InterPro" id="IPR044064">
    <property type="entry name" value="ZF_ZBR"/>
</dbReference>
<evidence type="ECO:0000256" key="11">
    <source>
        <dbReference type="ARBA" id="ARBA00023242"/>
    </source>
</evidence>
<dbReference type="Pfam" id="PF22191">
    <property type="entry name" value="IBR_1"/>
    <property type="match status" value="1"/>
</dbReference>
<sequence>MKCPFAPLQKPSPVRSAEKDDGRHGTADFCREKRPLKEEPPVCFDPQRPGGPGASPVLLREPLRGVHNKENRRTSLAVELSDSRDFDSDCILSGNVSQEDSGYLSLHSSQTEQGELGLGAADDDQKVPRRHHQHTRCSPSVTASPCGASPVALGLPVLHFQQTVCKELRRRYRRTQKFDWGVVGEVAEDFRLQGVVGRKMGVEQLDIFEELLERDMRHVLAKILRFLTDVDLINCQKVSKTWRRVICEDKWAFQMCKTDKKDAETSGDFTTRDFAFSREVLSCLQVAASTPVHKPPRRKECGPSRHTEFQQAADALKQHEALKPCSHCGSPAKFDSYLRRATCTRASCGFDFCTSCLCAYHGSQSCRTGKRGQAREKTTLLPGSSRSKKNLKRL</sequence>
<organism evidence="16 17">
    <name type="scientific">Lepisosteus oculatus</name>
    <name type="common">Spotted gar</name>
    <dbReference type="NCBI Taxonomy" id="7918"/>
    <lineage>
        <taxon>Eukaryota</taxon>
        <taxon>Metazoa</taxon>
        <taxon>Chordata</taxon>
        <taxon>Craniata</taxon>
        <taxon>Vertebrata</taxon>
        <taxon>Euteleostomi</taxon>
        <taxon>Actinopterygii</taxon>
        <taxon>Neopterygii</taxon>
        <taxon>Holostei</taxon>
        <taxon>Semionotiformes</taxon>
        <taxon>Lepisosteidae</taxon>
        <taxon>Lepisosteus</taxon>
    </lineage>
</organism>
<dbReference type="GeneID" id="102696210"/>
<feature type="region of interest" description="Disordered" evidence="14">
    <location>
        <begin position="371"/>
        <end position="394"/>
    </location>
</feature>
<keyword evidence="9" id="KW-0833">Ubl conjugation pathway</keyword>
<proteinExistence type="predicted"/>
<keyword evidence="12" id="KW-0131">Cell cycle</keyword>
<dbReference type="eggNOG" id="ENOG502QPWN">
    <property type="taxonomic scope" value="Eukaryota"/>
</dbReference>
<keyword evidence="10" id="KW-0862">Zinc</keyword>
<dbReference type="GO" id="GO:0007088">
    <property type="term" value="P:regulation of mitotic nuclear division"/>
    <property type="evidence" value="ECO:0000318"/>
    <property type="project" value="GO_Central"/>
</dbReference>
<evidence type="ECO:0000313" key="17">
    <source>
        <dbReference type="Proteomes" id="UP000018468"/>
    </source>
</evidence>
<comment type="pathway">
    <text evidence="3">Protein modification; protein ubiquitination.</text>
</comment>
<evidence type="ECO:0000256" key="1">
    <source>
        <dbReference type="ARBA" id="ARBA00004123"/>
    </source>
</evidence>
<evidence type="ECO:0000256" key="8">
    <source>
        <dbReference type="ARBA" id="ARBA00022776"/>
    </source>
</evidence>
<dbReference type="GO" id="GO:0008270">
    <property type="term" value="F:zinc ion binding"/>
    <property type="evidence" value="ECO:0007669"/>
    <property type="project" value="UniProtKB-KW"/>
</dbReference>
<dbReference type="GeneTree" id="ENSGT00530000063692"/>
<dbReference type="GO" id="GO:0005634">
    <property type="term" value="C:nucleus"/>
    <property type="evidence" value="ECO:0000318"/>
    <property type="project" value="GO_Central"/>
</dbReference>
<keyword evidence="17" id="KW-1185">Reference proteome</keyword>
<dbReference type="OMA" id="VVLSCMQ"/>
<evidence type="ECO:0000256" key="3">
    <source>
        <dbReference type="ARBA" id="ARBA00004906"/>
    </source>
</evidence>
<keyword evidence="7 13" id="KW-0863">Zinc-finger</keyword>
<keyword evidence="4" id="KW-0963">Cytoplasm</keyword>
<feature type="domain" description="ZBR-type" evidence="15">
    <location>
        <begin position="321"/>
        <end position="369"/>
    </location>
</feature>
<dbReference type="PANTHER" id="PTHR15493:SF8">
    <property type="entry name" value="F-BOX ONLY PROTEIN 5"/>
    <property type="match status" value="1"/>
</dbReference>
<dbReference type="STRING" id="7918.ENSLOCP00000019081"/>
<dbReference type="CDD" id="cd22170">
    <property type="entry name" value="F-box_FBXO5"/>
    <property type="match status" value="1"/>
</dbReference>
<reference evidence="16" key="2">
    <citation type="submission" date="2025-08" db="UniProtKB">
        <authorList>
            <consortium name="Ensembl"/>
        </authorList>
    </citation>
    <scope>IDENTIFICATION</scope>
</reference>
<accession>W5NEM2</accession>
<dbReference type="PANTHER" id="PTHR15493">
    <property type="entry name" value="F-BOX ONLY PROTEIN 5 AND 43"/>
    <property type="match status" value="1"/>
</dbReference>
<dbReference type="Proteomes" id="UP000018468">
    <property type="component" value="Linkage group LG16"/>
</dbReference>
<dbReference type="OrthoDB" id="9984940at2759"/>
<dbReference type="SUPFAM" id="SSF81383">
    <property type="entry name" value="F-box domain"/>
    <property type="match status" value="1"/>
</dbReference>
<evidence type="ECO:0000256" key="5">
    <source>
        <dbReference type="ARBA" id="ARBA00022618"/>
    </source>
</evidence>
<evidence type="ECO:0000256" key="13">
    <source>
        <dbReference type="PROSITE-ProRule" id="PRU01220"/>
    </source>
</evidence>
<evidence type="ECO:0000256" key="7">
    <source>
        <dbReference type="ARBA" id="ARBA00022771"/>
    </source>
</evidence>
<evidence type="ECO:0000256" key="12">
    <source>
        <dbReference type="ARBA" id="ARBA00023306"/>
    </source>
</evidence>
<evidence type="ECO:0000256" key="4">
    <source>
        <dbReference type="ARBA" id="ARBA00022490"/>
    </source>
</evidence>
<dbReference type="SMART" id="SM00647">
    <property type="entry name" value="IBR"/>
    <property type="match status" value="1"/>
</dbReference>
<name>W5NEM2_LEPOC</name>